<proteinExistence type="predicted"/>
<evidence type="ECO:0000313" key="2">
    <source>
        <dbReference type="Proteomes" id="UP000232688"/>
    </source>
</evidence>
<dbReference type="Proteomes" id="UP000232688">
    <property type="component" value="Unassembled WGS sequence"/>
</dbReference>
<sequence>MFNLTKPNISSTIFEIILSNIRSFKKALPKALFENIVSLYLIEIQPENILPPRHGIIAIDSMIIKPKYMPPFLLVEFKGMMLMQVFQETNIIYRGSRDSFDIVTIRSKCFGQEAYHNNPYFTLYNGKNYKKVKISRQLCDT</sequence>
<reference evidence="1 2" key="2">
    <citation type="submission" date="2017-10" db="EMBL/GenBank/DDBJ databases">
        <title>Genome analyses suggest a sexual origin of heterokaryosis in a supposedly ancient asexual fungus.</title>
        <authorList>
            <person name="Corradi N."/>
            <person name="Sedzielewska K."/>
            <person name="Noel J."/>
            <person name="Charron P."/>
            <person name="Farinelli L."/>
            <person name="Marton T."/>
            <person name="Kruger M."/>
            <person name="Pelin A."/>
            <person name="Brachmann A."/>
            <person name="Corradi N."/>
        </authorList>
    </citation>
    <scope>NUCLEOTIDE SEQUENCE [LARGE SCALE GENOMIC DNA]</scope>
    <source>
        <strain evidence="1 2">A1</strain>
    </source>
</reference>
<protein>
    <submittedName>
        <fullName evidence="1">Uncharacterized protein</fullName>
    </submittedName>
</protein>
<comment type="caution">
    <text evidence="1">The sequence shown here is derived from an EMBL/GenBank/DDBJ whole genome shotgun (WGS) entry which is preliminary data.</text>
</comment>
<name>A0A2N0RRZ5_9GLOM</name>
<dbReference type="VEuPathDB" id="FungiDB:RhiirA1_460234"/>
<dbReference type="EMBL" id="LLXH01000490">
    <property type="protein sequence ID" value="PKC66065.1"/>
    <property type="molecule type" value="Genomic_DNA"/>
</dbReference>
<organism evidence="1 2">
    <name type="scientific">Rhizophagus irregularis</name>
    <dbReference type="NCBI Taxonomy" id="588596"/>
    <lineage>
        <taxon>Eukaryota</taxon>
        <taxon>Fungi</taxon>
        <taxon>Fungi incertae sedis</taxon>
        <taxon>Mucoromycota</taxon>
        <taxon>Glomeromycotina</taxon>
        <taxon>Glomeromycetes</taxon>
        <taxon>Glomerales</taxon>
        <taxon>Glomeraceae</taxon>
        <taxon>Rhizophagus</taxon>
    </lineage>
</organism>
<gene>
    <name evidence="1" type="ORF">RhiirA1_460234</name>
</gene>
<reference evidence="1 2" key="1">
    <citation type="submission" date="2017-10" db="EMBL/GenBank/DDBJ databases">
        <title>Extensive intraspecific genome diversity in a model arbuscular mycorrhizal fungus.</title>
        <authorList>
            <person name="Chen E.C.H."/>
            <person name="Morin E."/>
            <person name="Baudet D."/>
            <person name="Noel J."/>
            <person name="Ndikumana S."/>
            <person name="Charron P."/>
            <person name="St-Onge C."/>
            <person name="Giorgi J."/>
            <person name="Grigoriev I.V."/>
            <person name="Roux C."/>
            <person name="Martin F.M."/>
            <person name="Corradi N."/>
        </authorList>
    </citation>
    <scope>NUCLEOTIDE SEQUENCE [LARGE SCALE GENOMIC DNA]</scope>
    <source>
        <strain evidence="1 2">A1</strain>
    </source>
</reference>
<dbReference type="AlphaFoldDB" id="A0A2N0RRZ5"/>
<accession>A0A2N0RRZ5</accession>
<evidence type="ECO:0000313" key="1">
    <source>
        <dbReference type="EMBL" id="PKC66065.1"/>
    </source>
</evidence>